<keyword evidence="4" id="KW-0547">Nucleotide-binding</keyword>
<dbReference type="Gene3D" id="1.20.5.4130">
    <property type="match status" value="1"/>
</dbReference>
<dbReference type="EnsemblPlants" id="HORVU.MOREX.r3.2HG0216840.1">
    <property type="protein sequence ID" value="HORVU.MOREX.r3.2HG0216840.1.CDS1"/>
    <property type="gene ID" value="HORVU.MOREX.r3.2HG0216840"/>
</dbReference>
<evidence type="ECO:0000313" key="8">
    <source>
        <dbReference type="Proteomes" id="UP000011116"/>
    </source>
</evidence>
<dbReference type="Proteomes" id="UP000011116">
    <property type="component" value="Chromosome 2H"/>
</dbReference>
<keyword evidence="5" id="KW-0611">Plant defense</keyword>
<evidence type="ECO:0000256" key="3">
    <source>
        <dbReference type="ARBA" id="ARBA00022737"/>
    </source>
</evidence>
<keyword evidence="3" id="KW-0677">Repeat</keyword>
<keyword evidence="2" id="KW-0433">Leucine-rich repeat</keyword>
<evidence type="ECO:0000256" key="4">
    <source>
        <dbReference type="ARBA" id="ARBA00022741"/>
    </source>
</evidence>
<dbReference type="Pfam" id="PF18052">
    <property type="entry name" value="Rx_N"/>
    <property type="match status" value="1"/>
</dbReference>
<feature type="domain" description="Disease resistance N-terminal" evidence="6">
    <location>
        <begin position="1"/>
        <end position="51"/>
    </location>
</feature>
<proteinExistence type="inferred from homology"/>
<sequence>MKMTLESIDALLKDAERANTNNSMRLWLNRLKDAMYGIADMIDDFEAGTEAGPTSKVTLNHDFLI</sequence>
<reference evidence="8" key="1">
    <citation type="journal article" date="2012" name="Nature">
        <title>A physical, genetic and functional sequence assembly of the barley genome.</title>
        <authorList>
            <consortium name="The International Barley Genome Sequencing Consortium"/>
            <person name="Mayer K.F."/>
            <person name="Waugh R."/>
            <person name="Brown J.W."/>
            <person name="Schulman A."/>
            <person name="Langridge P."/>
            <person name="Platzer M."/>
            <person name="Fincher G.B."/>
            <person name="Muehlbauer G.J."/>
            <person name="Sato K."/>
            <person name="Close T.J."/>
            <person name="Wise R.P."/>
            <person name="Stein N."/>
        </authorList>
    </citation>
    <scope>NUCLEOTIDE SEQUENCE [LARGE SCALE GENOMIC DNA]</scope>
    <source>
        <strain evidence="8">cv. Morex</strain>
    </source>
</reference>
<organism evidence="7 8">
    <name type="scientific">Hordeum vulgare subsp. vulgare</name>
    <name type="common">Domesticated barley</name>
    <dbReference type="NCBI Taxonomy" id="112509"/>
    <lineage>
        <taxon>Eukaryota</taxon>
        <taxon>Viridiplantae</taxon>
        <taxon>Streptophyta</taxon>
        <taxon>Embryophyta</taxon>
        <taxon>Tracheophyta</taxon>
        <taxon>Spermatophyta</taxon>
        <taxon>Magnoliopsida</taxon>
        <taxon>Liliopsida</taxon>
        <taxon>Poales</taxon>
        <taxon>Poaceae</taxon>
        <taxon>BOP clade</taxon>
        <taxon>Pooideae</taxon>
        <taxon>Triticodae</taxon>
        <taxon>Triticeae</taxon>
        <taxon>Hordeinae</taxon>
        <taxon>Hordeum</taxon>
    </lineage>
</organism>
<evidence type="ECO:0000256" key="5">
    <source>
        <dbReference type="ARBA" id="ARBA00022821"/>
    </source>
</evidence>
<dbReference type="Gramene" id="HORVU.MOREX.r3.2HG0216840.1">
    <property type="protein sequence ID" value="HORVU.MOREX.r3.2HG0216840.1.CDS1"/>
    <property type="gene ID" value="HORVU.MOREX.r3.2HG0216840"/>
</dbReference>
<evidence type="ECO:0000256" key="1">
    <source>
        <dbReference type="ARBA" id="ARBA00008894"/>
    </source>
</evidence>
<reference evidence="7" key="3">
    <citation type="submission" date="2022-01" db="UniProtKB">
        <authorList>
            <consortium name="EnsemblPlants"/>
        </authorList>
    </citation>
    <scope>IDENTIFICATION</scope>
    <source>
        <strain evidence="7">subsp. vulgare</strain>
    </source>
</reference>
<dbReference type="AlphaFoldDB" id="A0A8I6X199"/>
<evidence type="ECO:0000313" key="7">
    <source>
        <dbReference type="EnsemblPlants" id="HORVU.MOREX.r3.2HG0216840.1.CDS1"/>
    </source>
</evidence>
<dbReference type="GO" id="GO:0000166">
    <property type="term" value="F:nucleotide binding"/>
    <property type="evidence" value="ECO:0007669"/>
    <property type="project" value="UniProtKB-KW"/>
</dbReference>
<protein>
    <recommendedName>
        <fullName evidence="6">Disease resistance N-terminal domain-containing protein</fullName>
    </recommendedName>
</protein>
<comment type="similarity">
    <text evidence="1">Belongs to the disease resistance NB-LRR family.</text>
</comment>
<dbReference type="SMR" id="A0A8I6X199"/>
<evidence type="ECO:0000259" key="6">
    <source>
        <dbReference type="Pfam" id="PF18052"/>
    </source>
</evidence>
<keyword evidence="8" id="KW-1185">Reference proteome</keyword>
<evidence type="ECO:0000256" key="2">
    <source>
        <dbReference type="ARBA" id="ARBA00022614"/>
    </source>
</evidence>
<name>A0A8I6X199_HORVV</name>
<accession>A0A8I6X199</accession>
<dbReference type="Gramene" id="HORVU.MOREX.r2.2HG0180290.1">
    <property type="protein sequence ID" value="HORVU.MOREX.r2.2HG0180290.1.CDS.1"/>
    <property type="gene ID" value="HORVU.MOREX.r2.2HG0180290"/>
</dbReference>
<dbReference type="InterPro" id="IPR041118">
    <property type="entry name" value="Rx_N"/>
</dbReference>
<reference evidence="7" key="2">
    <citation type="submission" date="2020-10" db="EMBL/GenBank/DDBJ databases">
        <authorList>
            <person name="Scholz U."/>
            <person name="Mascher M."/>
            <person name="Fiebig A."/>
        </authorList>
    </citation>
    <scope>NUCLEOTIDE SEQUENCE [LARGE SCALE GENOMIC DNA]</scope>
    <source>
        <strain evidence="7">cv. Morex</strain>
    </source>
</reference>
<dbReference type="GO" id="GO:0006952">
    <property type="term" value="P:defense response"/>
    <property type="evidence" value="ECO:0007669"/>
    <property type="project" value="UniProtKB-KW"/>
</dbReference>